<name>A0A5C6E2L2_9BACT</name>
<dbReference type="EMBL" id="SJPV01000001">
    <property type="protein sequence ID" value="TWU41851.1"/>
    <property type="molecule type" value="Genomic_DNA"/>
</dbReference>
<accession>A0A5C6E2L2</accession>
<evidence type="ECO:0000313" key="2">
    <source>
        <dbReference type="Proteomes" id="UP000319143"/>
    </source>
</evidence>
<evidence type="ECO:0000313" key="1">
    <source>
        <dbReference type="EMBL" id="TWU41851.1"/>
    </source>
</evidence>
<protein>
    <submittedName>
        <fullName evidence="1">Uncharacterized protein</fullName>
    </submittedName>
</protein>
<organism evidence="1 2">
    <name type="scientific">Novipirellula artificiosorum</name>
    <dbReference type="NCBI Taxonomy" id="2528016"/>
    <lineage>
        <taxon>Bacteria</taxon>
        <taxon>Pseudomonadati</taxon>
        <taxon>Planctomycetota</taxon>
        <taxon>Planctomycetia</taxon>
        <taxon>Pirellulales</taxon>
        <taxon>Pirellulaceae</taxon>
        <taxon>Novipirellula</taxon>
    </lineage>
</organism>
<gene>
    <name evidence="1" type="ORF">Poly41_01430</name>
</gene>
<dbReference type="RefSeq" id="WP_146524012.1">
    <property type="nucleotide sequence ID" value="NZ_SJPV01000001.1"/>
</dbReference>
<dbReference type="OrthoDB" id="370799at2"/>
<sequence>MPQLAPALESALSVFPNDLIEAVRDAMLPSLGEGPRNVGVAELISAKDFPAKLAQVGIKPRGQQLCLSGLWLLAGDLDRSHTLSQGIGEPEGSFWHGIMHRREGDFGNAKYWFRRVGAHPVWTSLAELHGDLYPDADSFVDACARAPHAEKPSQSECESVQWSEWQLLMAHVIQ</sequence>
<reference evidence="1 2" key="1">
    <citation type="submission" date="2019-02" db="EMBL/GenBank/DDBJ databases">
        <title>Deep-cultivation of Planctomycetes and their phenomic and genomic characterization uncovers novel biology.</title>
        <authorList>
            <person name="Wiegand S."/>
            <person name="Jogler M."/>
            <person name="Boedeker C."/>
            <person name="Pinto D."/>
            <person name="Vollmers J."/>
            <person name="Rivas-Marin E."/>
            <person name="Kohn T."/>
            <person name="Peeters S.H."/>
            <person name="Heuer A."/>
            <person name="Rast P."/>
            <person name="Oberbeckmann S."/>
            <person name="Bunk B."/>
            <person name="Jeske O."/>
            <person name="Meyerdierks A."/>
            <person name="Storesund J.E."/>
            <person name="Kallscheuer N."/>
            <person name="Luecker S."/>
            <person name="Lage O.M."/>
            <person name="Pohl T."/>
            <person name="Merkel B.J."/>
            <person name="Hornburger P."/>
            <person name="Mueller R.-W."/>
            <person name="Bruemmer F."/>
            <person name="Labrenz M."/>
            <person name="Spormann A.M."/>
            <person name="Op Den Camp H."/>
            <person name="Overmann J."/>
            <person name="Amann R."/>
            <person name="Jetten M.S.M."/>
            <person name="Mascher T."/>
            <person name="Medema M.H."/>
            <person name="Devos D.P."/>
            <person name="Kaster A.-K."/>
            <person name="Ovreas L."/>
            <person name="Rohde M."/>
            <person name="Galperin M.Y."/>
            <person name="Jogler C."/>
        </authorList>
    </citation>
    <scope>NUCLEOTIDE SEQUENCE [LARGE SCALE GENOMIC DNA]</scope>
    <source>
        <strain evidence="1 2">Poly41</strain>
    </source>
</reference>
<comment type="caution">
    <text evidence="1">The sequence shown here is derived from an EMBL/GenBank/DDBJ whole genome shotgun (WGS) entry which is preliminary data.</text>
</comment>
<dbReference type="AlphaFoldDB" id="A0A5C6E2L2"/>
<dbReference type="Proteomes" id="UP000319143">
    <property type="component" value="Unassembled WGS sequence"/>
</dbReference>
<proteinExistence type="predicted"/>
<keyword evidence="2" id="KW-1185">Reference proteome</keyword>